<evidence type="ECO:0000256" key="2">
    <source>
        <dbReference type="SAM" id="MobiDB-lite"/>
    </source>
</evidence>
<dbReference type="OrthoDB" id="778241at2759"/>
<reference evidence="3" key="2">
    <citation type="journal article" date="2023" name="Plants (Basel)">
        <title>Annotation of the Turnera subulata (Passifloraceae) Draft Genome Reveals the S-Locus Evolved after the Divergence of Turneroideae from Passifloroideae in a Stepwise Manner.</title>
        <authorList>
            <person name="Henning P.M."/>
            <person name="Roalson E.H."/>
            <person name="Mir W."/>
            <person name="McCubbin A.G."/>
            <person name="Shore J.S."/>
        </authorList>
    </citation>
    <scope>NUCLEOTIDE SEQUENCE</scope>
    <source>
        <strain evidence="3">F60SS</strain>
    </source>
</reference>
<evidence type="ECO:0000313" key="4">
    <source>
        <dbReference type="Proteomes" id="UP001141552"/>
    </source>
</evidence>
<dbReference type="PANTHER" id="PTHR33431">
    <property type="entry name" value="ENABLED-LIKE PROTEIN (DUF1635)"/>
    <property type="match status" value="1"/>
</dbReference>
<name>A0A9Q0G2M0_9ROSI</name>
<comment type="caution">
    <text evidence="3">The sequence shown here is derived from an EMBL/GenBank/DDBJ whole genome shotgun (WGS) entry which is preliminary data.</text>
</comment>
<dbReference type="EMBL" id="JAKUCV010002532">
    <property type="protein sequence ID" value="KAJ4842275.1"/>
    <property type="molecule type" value="Genomic_DNA"/>
</dbReference>
<evidence type="ECO:0000256" key="1">
    <source>
        <dbReference type="SAM" id="Coils"/>
    </source>
</evidence>
<feature type="region of interest" description="Disordered" evidence="2">
    <location>
        <begin position="255"/>
        <end position="274"/>
    </location>
</feature>
<organism evidence="3 4">
    <name type="scientific">Turnera subulata</name>
    <dbReference type="NCBI Taxonomy" id="218843"/>
    <lineage>
        <taxon>Eukaryota</taxon>
        <taxon>Viridiplantae</taxon>
        <taxon>Streptophyta</taxon>
        <taxon>Embryophyta</taxon>
        <taxon>Tracheophyta</taxon>
        <taxon>Spermatophyta</taxon>
        <taxon>Magnoliopsida</taxon>
        <taxon>eudicotyledons</taxon>
        <taxon>Gunneridae</taxon>
        <taxon>Pentapetalae</taxon>
        <taxon>rosids</taxon>
        <taxon>fabids</taxon>
        <taxon>Malpighiales</taxon>
        <taxon>Passifloraceae</taxon>
        <taxon>Turnera</taxon>
    </lineage>
</organism>
<dbReference type="Proteomes" id="UP001141552">
    <property type="component" value="Unassembled WGS sequence"/>
</dbReference>
<dbReference type="InterPro" id="IPR012862">
    <property type="entry name" value="DUF1635"/>
</dbReference>
<proteinExistence type="predicted"/>
<accession>A0A9Q0G2M0</accession>
<dbReference type="PANTHER" id="PTHR33431:SF12">
    <property type="entry name" value="HIGH MOBILITY GROUP BOX PROTEIN, PUTATIVE (DUF1635)-RELATED"/>
    <property type="match status" value="1"/>
</dbReference>
<protein>
    <submittedName>
        <fullName evidence="3">Uncharacterized protein</fullName>
    </submittedName>
</protein>
<feature type="coiled-coil region" evidence="1">
    <location>
        <begin position="31"/>
        <end position="72"/>
    </location>
</feature>
<dbReference type="AlphaFoldDB" id="A0A9Q0G2M0"/>
<dbReference type="Pfam" id="PF07795">
    <property type="entry name" value="DUF1635"/>
    <property type="match status" value="1"/>
</dbReference>
<sequence length="318" mass="34616">MSGVVLPNETMNIDDLKQKLFYTTIELESLKMKANEEMSKHREDVKQLLILLKAAYQERDEAKDQLQKLVNKFMLCSPTELSPIVPQPQPESPILVPTKANSSITESNSLSDTYNHHSHGSSPVDSFFDAVTSPEFSSINMADSSHMGGLVNNNAFVQEHKSSMFTGLAPVAAAAKIDMADARIDNYIKGKVLPEKGRLLQTVLEAGPLLQTLLVAGPLPRWRNPPPVQPYKIPPVSITGSDTASITNQKQPFPANFVAQKPPSHPSPLDLSRGSSQMCSASMLNFAGGASCSALDNGWLLNSGAINKIPSGKRQRFH</sequence>
<evidence type="ECO:0000313" key="3">
    <source>
        <dbReference type="EMBL" id="KAJ4842275.1"/>
    </source>
</evidence>
<gene>
    <name evidence="3" type="ORF">Tsubulata_023798</name>
</gene>
<keyword evidence="1" id="KW-0175">Coiled coil</keyword>
<reference evidence="3" key="1">
    <citation type="submission" date="2022-02" db="EMBL/GenBank/DDBJ databases">
        <authorList>
            <person name="Henning P.M."/>
            <person name="McCubbin A.G."/>
            <person name="Shore J.S."/>
        </authorList>
    </citation>
    <scope>NUCLEOTIDE SEQUENCE</scope>
    <source>
        <strain evidence="3">F60SS</strain>
        <tissue evidence="3">Leaves</tissue>
    </source>
</reference>
<keyword evidence="4" id="KW-1185">Reference proteome</keyword>